<evidence type="ECO:0000256" key="2">
    <source>
        <dbReference type="ARBA" id="ARBA00023015"/>
    </source>
</evidence>
<feature type="compositionally biased region" description="Polar residues" evidence="4">
    <location>
        <begin position="326"/>
        <end position="346"/>
    </location>
</feature>
<dbReference type="InterPro" id="IPR038635">
    <property type="entry name" value="CCR4-NOT_su2/3/5_C_sf"/>
</dbReference>
<comment type="similarity">
    <text evidence="1">Belongs to the CNOT2/3/5 family.</text>
</comment>
<feature type="domain" description="NOT2/NOT3/NOT5 C-terminal" evidence="5">
    <location>
        <begin position="404"/>
        <end position="528"/>
    </location>
</feature>
<dbReference type="EMBL" id="GFTR01007049">
    <property type="protein sequence ID" value="JAW09377.1"/>
    <property type="molecule type" value="Transcribed_RNA"/>
</dbReference>
<evidence type="ECO:0000313" key="6">
    <source>
        <dbReference type="EMBL" id="JAW09377.1"/>
    </source>
</evidence>
<evidence type="ECO:0000259" key="5">
    <source>
        <dbReference type="Pfam" id="PF04153"/>
    </source>
</evidence>
<feature type="compositionally biased region" description="Polar residues" evidence="4">
    <location>
        <begin position="226"/>
        <end position="236"/>
    </location>
</feature>
<feature type="compositionally biased region" description="Polar residues" evidence="4">
    <location>
        <begin position="64"/>
        <end position="90"/>
    </location>
</feature>
<dbReference type="GO" id="GO:2000036">
    <property type="term" value="P:regulation of stem cell population maintenance"/>
    <property type="evidence" value="ECO:0007669"/>
    <property type="project" value="UniProtKB-ARBA"/>
</dbReference>
<evidence type="ECO:0000256" key="4">
    <source>
        <dbReference type="SAM" id="MobiDB-lite"/>
    </source>
</evidence>
<accession>A0A224XAG7</accession>
<dbReference type="InterPro" id="IPR040168">
    <property type="entry name" value="Not2/3/5"/>
</dbReference>
<feature type="compositionally biased region" description="Polar residues" evidence="4">
    <location>
        <begin position="193"/>
        <end position="210"/>
    </location>
</feature>
<reference evidence="6" key="1">
    <citation type="journal article" date="2018" name="PLoS Negl. Trop. Dis.">
        <title>An insight into the salivary gland and fat body transcriptome of Panstrongylus lignarius (Hemiptera: Heteroptera), the main vector of Chagas disease in Peru.</title>
        <authorList>
            <person name="Nevoa J.C."/>
            <person name="Mendes M.T."/>
            <person name="da Silva M.V."/>
            <person name="Soares S.C."/>
            <person name="Oliveira C.J.F."/>
            <person name="Ribeiro J.M.C."/>
        </authorList>
    </citation>
    <scope>NUCLEOTIDE SEQUENCE</scope>
</reference>
<feature type="compositionally biased region" description="Gly residues" evidence="4">
    <location>
        <begin position="40"/>
        <end position="59"/>
    </location>
</feature>
<evidence type="ECO:0000256" key="1">
    <source>
        <dbReference type="ARBA" id="ARBA00007682"/>
    </source>
</evidence>
<feature type="region of interest" description="Disordered" evidence="4">
    <location>
        <begin position="166"/>
        <end position="351"/>
    </location>
</feature>
<name>A0A224XAG7_9HEMI</name>
<feature type="compositionally biased region" description="Polar residues" evidence="4">
    <location>
        <begin position="306"/>
        <end position="317"/>
    </location>
</feature>
<dbReference type="AlphaFoldDB" id="A0A224XAG7"/>
<dbReference type="Pfam" id="PF04153">
    <property type="entry name" value="NOT2_3_5_C"/>
    <property type="match status" value="1"/>
</dbReference>
<feature type="compositionally biased region" description="Polar residues" evidence="4">
    <location>
        <begin position="1"/>
        <end position="36"/>
    </location>
</feature>
<keyword evidence="2" id="KW-0805">Transcription regulation</keyword>
<protein>
    <submittedName>
        <fullName evidence="6">Putative ccr4-not transcription complex subunit 2</fullName>
    </submittedName>
</protein>
<feature type="compositionally biased region" description="Gly residues" evidence="4">
    <location>
        <begin position="246"/>
        <end position="304"/>
    </location>
</feature>
<dbReference type="GO" id="GO:0006355">
    <property type="term" value="P:regulation of DNA-templated transcription"/>
    <property type="evidence" value="ECO:0007669"/>
    <property type="project" value="InterPro"/>
</dbReference>
<dbReference type="Gene3D" id="2.30.30.1020">
    <property type="entry name" value="CCR4-NOT complex subunit 2/3/5, C-terminal domain"/>
    <property type="match status" value="1"/>
</dbReference>
<keyword evidence="3" id="KW-0804">Transcription</keyword>
<dbReference type="PANTHER" id="PTHR23326">
    <property type="entry name" value="CCR4 NOT-RELATED"/>
    <property type="match status" value="1"/>
</dbReference>
<dbReference type="GO" id="GO:0030015">
    <property type="term" value="C:CCR4-NOT core complex"/>
    <property type="evidence" value="ECO:0007669"/>
    <property type="project" value="InterPro"/>
</dbReference>
<feature type="region of interest" description="Disordered" evidence="4">
    <location>
        <begin position="1"/>
        <end position="97"/>
    </location>
</feature>
<dbReference type="FunFam" id="2.30.30.1020:FF:000005">
    <property type="entry name" value="Regena, isoform C"/>
    <property type="match status" value="1"/>
</dbReference>
<sequence length="541" mass="55130">MANLNFQQPPRSIASQGLNRSGFGTSSLSGHVTPTSGIFAPGGGGGGGGGGSGGGGTGGSTSSFTPQQLSPSRGLSAITNRGLFPSTQRTFPERRPVPGLGSVIQDWSSGSMSSMANFGMAAAAAAAASRSYVSSATGGGGSGGGGSGSSGLTNFHVFTAAAASASSGSAGNASDHTTAAGSTPPLLDLSEFPSLTNRGGQGESLPQPSTLPAGKQPYVGMVKQPTAESSEFTMSSEDFPALPGTGSEGGTGTGGAGSGNSTGGPSSGGGNGSGGDKSGVGSGSGGVGSEGTTGNTGAGLGTGSGNDQQQSNRLGGTTSQGGSGPHQDQSTGSKQAQVKRGIQTSPDGKVTNIPNSMVKDQFGMVGLLTFIRAAETDPNLVSLALGQDLTALGLNLNSQDNLYPTFGGPWAETPCRAQDIDYHVPPEYIINHSIRDKLAQLKLTRYKEDLLFFMYYTNAGDMLQLAAAAELYSREWRYHMEEKVWITQAPGCGVIEKTSTYERGTYYFFDAQNWRKVAKEFYLDYSKLENQPSMPTLYHSV</sequence>
<proteinExistence type="inferred from homology"/>
<evidence type="ECO:0000256" key="3">
    <source>
        <dbReference type="ARBA" id="ARBA00023163"/>
    </source>
</evidence>
<organism evidence="6">
    <name type="scientific">Panstrongylus lignarius</name>
    <dbReference type="NCBI Taxonomy" id="156445"/>
    <lineage>
        <taxon>Eukaryota</taxon>
        <taxon>Metazoa</taxon>
        <taxon>Ecdysozoa</taxon>
        <taxon>Arthropoda</taxon>
        <taxon>Hexapoda</taxon>
        <taxon>Insecta</taxon>
        <taxon>Pterygota</taxon>
        <taxon>Neoptera</taxon>
        <taxon>Paraneoptera</taxon>
        <taxon>Hemiptera</taxon>
        <taxon>Heteroptera</taxon>
        <taxon>Panheteroptera</taxon>
        <taxon>Cimicomorpha</taxon>
        <taxon>Reduviidae</taxon>
        <taxon>Triatominae</taxon>
        <taxon>Panstrongylus</taxon>
    </lineage>
</organism>
<dbReference type="InterPro" id="IPR007282">
    <property type="entry name" value="NOT2/3/5_C"/>
</dbReference>